<dbReference type="PRINTS" id="PR00081">
    <property type="entry name" value="GDHRDH"/>
</dbReference>
<comment type="similarity">
    <text evidence="1">Belongs to the short-chain dehydrogenases/reductases (SDR) family.</text>
</comment>
<evidence type="ECO:0000313" key="2">
    <source>
        <dbReference type="EMBL" id="MFD2673076.1"/>
    </source>
</evidence>
<dbReference type="PANTHER" id="PTHR42879">
    <property type="entry name" value="3-OXOACYL-(ACYL-CARRIER-PROTEIN) REDUCTASE"/>
    <property type="match status" value="1"/>
</dbReference>
<dbReference type="EMBL" id="JBHUMM010000043">
    <property type="protein sequence ID" value="MFD2673076.1"/>
    <property type="molecule type" value="Genomic_DNA"/>
</dbReference>
<evidence type="ECO:0000313" key="3">
    <source>
        <dbReference type="Proteomes" id="UP001597497"/>
    </source>
</evidence>
<dbReference type="InterPro" id="IPR050259">
    <property type="entry name" value="SDR"/>
</dbReference>
<accession>A0ABW5REE3</accession>
<dbReference type="Gene3D" id="3.40.50.720">
    <property type="entry name" value="NAD(P)-binding Rossmann-like Domain"/>
    <property type="match status" value="1"/>
</dbReference>
<proteinExistence type="inferred from homology"/>
<gene>
    <name evidence="2" type="ORF">ACFSUC_16010</name>
</gene>
<keyword evidence="3" id="KW-1185">Reference proteome</keyword>
<reference evidence="3" key="1">
    <citation type="journal article" date="2019" name="Int. J. Syst. Evol. Microbiol.">
        <title>The Global Catalogue of Microorganisms (GCM) 10K type strain sequencing project: providing services to taxonomists for standard genome sequencing and annotation.</title>
        <authorList>
            <consortium name="The Broad Institute Genomics Platform"/>
            <consortium name="The Broad Institute Genome Sequencing Center for Infectious Disease"/>
            <person name="Wu L."/>
            <person name="Ma J."/>
        </authorList>
    </citation>
    <scope>NUCLEOTIDE SEQUENCE [LARGE SCALE GENOMIC DNA]</scope>
    <source>
        <strain evidence="3">KCTC 33676</strain>
    </source>
</reference>
<evidence type="ECO:0000256" key="1">
    <source>
        <dbReference type="ARBA" id="ARBA00006484"/>
    </source>
</evidence>
<dbReference type="Pfam" id="PF13561">
    <property type="entry name" value="adh_short_C2"/>
    <property type="match status" value="1"/>
</dbReference>
<dbReference type="InterPro" id="IPR002347">
    <property type="entry name" value="SDR_fam"/>
</dbReference>
<dbReference type="RefSeq" id="WP_379930632.1">
    <property type="nucleotide sequence ID" value="NZ_JBHUMM010000043.1"/>
</dbReference>
<protein>
    <submittedName>
        <fullName evidence="2">SDR family oxidoreductase</fullName>
    </submittedName>
</protein>
<sequence>MDMQLKGKNILVTASSRGIGKAIAEQLAKEGANLILCSRSEEQLLELASSLQTQYGIEAVGRKVDLSSRTSIDELIAWLHTSCPTLDGLVCNTGGPPKGNLMTLDEQDWADAFQLQLMSIVRLIKGCLPLLAVNGGNILTIASSSVKQPIPGLLLSNTFRTAVAGFMKSIASECAEQRVLVNTLCPGRIATDRIAELDHSLAAETSQSIEVIQAQFERAIPLGRYGQPQELAAFAAFLLSPLNSYMTGSAFLFDGGMVQAL</sequence>
<dbReference type="SUPFAM" id="SSF51735">
    <property type="entry name" value="NAD(P)-binding Rossmann-fold domains"/>
    <property type="match status" value="1"/>
</dbReference>
<organism evidence="2 3">
    <name type="scientific">Marinicrinis sediminis</name>
    <dbReference type="NCBI Taxonomy" id="1652465"/>
    <lineage>
        <taxon>Bacteria</taxon>
        <taxon>Bacillati</taxon>
        <taxon>Bacillota</taxon>
        <taxon>Bacilli</taxon>
        <taxon>Bacillales</taxon>
        <taxon>Paenibacillaceae</taxon>
    </lineage>
</organism>
<dbReference type="PANTHER" id="PTHR42879:SF6">
    <property type="entry name" value="NADPH-DEPENDENT REDUCTASE BACG"/>
    <property type="match status" value="1"/>
</dbReference>
<dbReference type="Proteomes" id="UP001597497">
    <property type="component" value="Unassembled WGS sequence"/>
</dbReference>
<dbReference type="InterPro" id="IPR036291">
    <property type="entry name" value="NAD(P)-bd_dom_sf"/>
</dbReference>
<name>A0ABW5REE3_9BACL</name>
<comment type="caution">
    <text evidence="2">The sequence shown here is derived from an EMBL/GenBank/DDBJ whole genome shotgun (WGS) entry which is preliminary data.</text>
</comment>